<comment type="caution">
    <text evidence="2">The sequence shown here is derived from an EMBL/GenBank/DDBJ whole genome shotgun (WGS) entry which is preliminary data.</text>
</comment>
<accession>A0A8H3B910</accession>
<organism evidence="2 3">
    <name type="scientific">Rhizoctonia solani</name>
    <dbReference type="NCBI Taxonomy" id="456999"/>
    <lineage>
        <taxon>Eukaryota</taxon>
        <taxon>Fungi</taxon>
        <taxon>Dikarya</taxon>
        <taxon>Basidiomycota</taxon>
        <taxon>Agaricomycotina</taxon>
        <taxon>Agaricomycetes</taxon>
        <taxon>Cantharellales</taxon>
        <taxon>Ceratobasidiaceae</taxon>
        <taxon>Rhizoctonia</taxon>
    </lineage>
</organism>
<evidence type="ECO:0000256" key="1">
    <source>
        <dbReference type="SAM" id="MobiDB-lite"/>
    </source>
</evidence>
<protein>
    <submittedName>
        <fullName evidence="2">Uncharacterized protein</fullName>
    </submittedName>
</protein>
<evidence type="ECO:0000313" key="3">
    <source>
        <dbReference type="Proteomes" id="UP000663853"/>
    </source>
</evidence>
<dbReference type="Proteomes" id="UP000663853">
    <property type="component" value="Unassembled WGS sequence"/>
</dbReference>
<reference evidence="2" key="1">
    <citation type="submission" date="2021-01" db="EMBL/GenBank/DDBJ databases">
        <authorList>
            <person name="Kaushik A."/>
        </authorList>
    </citation>
    <scope>NUCLEOTIDE SEQUENCE</scope>
    <source>
        <strain evidence="2">AG6-10EEA</strain>
    </source>
</reference>
<gene>
    <name evidence="2" type="ORF">RDB_LOCUS49487</name>
</gene>
<sequence length="78" mass="8565">MPPQCTAWPLTLAETAELPKAWEPLNHRLLGMKLCAFCRLTSRAIVGREDEGVRKNSGTRSRNFPAPNLVSLPGPVVP</sequence>
<feature type="region of interest" description="Disordered" evidence="1">
    <location>
        <begin position="52"/>
        <end position="78"/>
    </location>
</feature>
<name>A0A8H3B910_9AGAM</name>
<dbReference type="AlphaFoldDB" id="A0A8H3B910"/>
<evidence type="ECO:0000313" key="2">
    <source>
        <dbReference type="EMBL" id="CAE6450693.1"/>
    </source>
</evidence>
<dbReference type="EMBL" id="CAJMXA010001080">
    <property type="protein sequence ID" value="CAE6450693.1"/>
    <property type="molecule type" value="Genomic_DNA"/>
</dbReference>
<proteinExistence type="predicted"/>